<name>A0ABD2XPW4_9HYME</name>
<dbReference type="AlphaFoldDB" id="A0ABD2XPW4"/>
<organism evidence="2 3">
    <name type="scientific">Trichogramma kaykai</name>
    <dbReference type="NCBI Taxonomy" id="54128"/>
    <lineage>
        <taxon>Eukaryota</taxon>
        <taxon>Metazoa</taxon>
        <taxon>Ecdysozoa</taxon>
        <taxon>Arthropoda</taxon>
        <taxon>Hexapoda</taxon>
        <taxon>Insecta</taxon>
        <taxon>Pterygota</taxon>
        <taxon>Neoptera</taxon>
        <taxon>Endopterygota</taxon>
        <taxon>Hymenoptera</taxon>
        <taxon>Apocrita</taxon>
        <taxon>Proctotrupomorpha</taxon>
        <taxon>Chalcidoidea</taxon>
        <taxon>Trichogrammatidae</taxon>
        <taxon>Trichogramma</taxon>
    </lineage>
</organism>
<sequence length="201" mass="23145">MENYFEKTRAIGANLDEGIIKLQETWKMPHLLLHKNNEEDKVVAKKLVETLKNELATLRANVEQSVKEISYIKESHSAFLEETNNAVMTLQEDVDIIKTLFCDNGYVEESKEPEIAAINKKLEMMSVNSNVPSTTESTDENIKMFDNSSYPMIDLEQAGYLPISDEFAYDSPTHDHHERATTNNPPIEPLYSPYYYKMMKK</sequence>
<proteinExistence type="predicted"/>
<accession>A0ABD2XPW4</accession>
<dbReference type="Gene3D" id="6.10.250.1400">
    <property type="match status" value="1"/>
</dbReference>
<reference evidence="2 3" key="1">
    <citation type="journal article" date="2024" name="bioRxiv">
        <title>A reference genome for Trichogramma kaykai: A tiny desert-dwelling parasitoid wasp with competing sex-ratio distorters.</title>
        <authorList>
            <person name="Culotta J."/>
            <person name="Lindsey A.R."/>
        </authorList>
    </citation>
    <scope>NUCLEOTIDE SEQUENCE [LARGE SCALE GENOMIC DNA]</scope>
    <source>
        <strain evidence="2 3">KSX58</strain>
    </source>
</reference>
<dbReference type="Proteomes" id="UP001627154">
    <property type="component" value="Unassembled WGS sequence"/>
</dbReference>
<dbReference type="EMBL" id="JBJJXI010000015">
    <property type="protein sequence ID" value="KAL3407146.1"/>
    <property type="molecule type" value="Genomic_DNA"/>
</dbReference>
<keyword evidence="3" id="KW-1185">Reference proteome</keyword>
<feature type="coiled-coil region" evidence="1">
    <location>
        <begin position="41"/>
        <end position="68"/>
    </location>
</feature>
<protein>
    <submittedName>
        <fullName evidence="2">Uncharacterized protein</fullName>
    </submittedName>
</protein>
<comment type="caution">
    <text evidence="2">The sequence shown here is derived from an EMBL/GenBank/DDBJ whole genome shotgun (WGS) entry which is preliminary data.</text>
</comment>
<evidence type="ECO:0000313" key="3">
    <source>
        <dbReference type="Proteomes" id="UP001627154"/>
    </source>
</evidence>
<keyword evidence="1" id="KW-0175">Coiled coil</keyword>
<gene>
    <name evidence="2" type="ORF">TKK_000693</name>
</gene>
<evidence type="ECO:0000313" key="2">
    <source>
        <dbReference type="EMBL" id="KAL3407146.1"/>
    </source>
</evidence>
<evidence type="ECO:0000256" key="1">
    <source>
        <dbReference type="SAM" id="Coils"/>
    </source>
</evidence>